<accession>A0A2I2FIF5</accession>
<keyword evidence="3" id="KW-0949">S-adenosyl-L-methionine</keyword>
<dbReference type="InterPro" id="IPR036390">
    <property type="entry name" value="WH_DNA-bd_sf"/>
</dbReference>
<evidence type="ECO:0000313" key="7">
    <source>
        <dbReference type="Proteomes" id="UP000234585"/>
    </source>
</evidence>
<dbReference type="AlphaFoldDB" id="A0A2I2FIF5"/>
<dbReference type="GO" id="GO:0008171">
    <property type="term" value="F:O-methyltransferase activity"/>
    <property type="evidence" value="ECO:0007669"/>
    <property type="project" value="InterPro"/>
</dbReference>
<evidence type="ECO:0000256" key="2">
    <source>
        <dbReference type="ARBA" id="ARBA00022679"/>
    </source>
</evidence>
<dbReference type="InterPro" id="IPR016461">
    <property type="entry name" value="COMT-like"/>
</dbReference>
<dbReference type="GeneID" id="36525329"/>
<evidence type="ECO:0000256" key="4">
    <source>
        <dbReference type="PIRSR" id="PIRSR005739-1"/>
    </source>
</evidence>
<dbReference type="OrthoDB" id="1535081at2759"/>
<feature type="domain" description="O-methyltransferase C-terminal" evidence="5">
    <location>
        <begin position="248"/>
        <end position="391"/>
    </location>
</feature>
<dbReference type="PANTHER" id="PTHR43712:SF17">
    <property type="entry name" value="O-METHYLTRANSFERASE"/>
    <property type="match status" value="1"/>
</dbReference>
<proteinExistence type="predicted"/>
<keyword evidence="7" id="KW-1185">Reference proteome</keyword>
<dbReference type="Pfam" id="PF00891">
    <property type="entry name" value="Methyltransf_2"/>
    <property type="match status" value="1"/>
</dbReference>
<dbReference type="GO" id="GO:0032259">
    <property type="term" value="P:methylation"/>
    <property type="evidence" value="ECO:0007669"/>
    <property type="project" value="UniProtKB-KW"/>
</dbReference>
<organism evidence="6 7">
    <name type="scientific">Aspergillus candidus</name>
    <dbReference type="NCBI Taxonomy" id="41067"/>
    <lineage>
        <taxon>Eukaryota</taxon>
        <taxon>Fungi</taxon>
        <taxon>Dikarya</taxon>
        <taxon>Ascomycota</taxon>
        <taxon>Pezizomycotina</taxon>
        <taxon>Eurotiomycetes</taxon>
        <taxon>Eurotiomycetidae</taxon>
        <taxon>Eurotiales</taxon>
        <taxon>Aspergillaceae</taxon>
        <taxon>Aspergillus</taxon>
        <taxon>Aspergillus subgen. Circumdati</taxon>
    </lineage>
</organism>
<dbReference type="GO" id="GO:0044550">
    <property type="term" value="P:secondary metabolite biosynthetic process"/>
    <property type="evidence" value="ECO:0007669"/>
    <property type="project" value="UniProtKB-ARBA"/>
</dbReference>
<keyword evidence="1 6" id="KW-0489">Methyltransferase</keyword>
<name>A0A2I2FIF5_ASPCN</name>
<dbReference type="InterPro" id="IPR029063">
    <property type="entry name" value="SAM-dependent_MTases_sf"/>
</dbReference>
<evidence type="ECO:0000256" key="3">
    <source>
        <dbReference type="ARBA" id="ARBA00022691"/>
    </source>
</evidence>
<keyword evidence="2 6" id="KW-0808">Transferase</keyword>
<dbReference type="RefSeq" id="XP_024674415.1">
    <property type="nucleotide sequence ID" value="XM_024818169.1"/>
</dbReference>
<dbReference type="InterPro" id="IPR001077">
    <property type="entry name" value="COMT_C"/>
</dbReference>
<dbReference type="PROSITE" id="PS51683">
    <property type="entry name" value="SAM_OMT_II"/>
    <property type="match status" value="1"/>
</dbReference>
<dbReference type="Gene3D" id="1.10.10.10">
    <property type="entry name" value="Winged helix-like DNA-binding domain superfamily/Winged helix DNA-binding domain"/>
    <property type="match status" value="1"/>
</dbReference>
<dbReference type="SUPFAM" id="SSF53335">
    <property type="entry name" value="S-adenosyl-L-methionine-dependent methyltransferases"/>
    <property type="match status" value="1"/>
</dbReference>
<protein>
    <submittedName>
        <fullName evidence="6">S-adenosyl-L-methionine-dependent methyltransferase</fullName>
    </submittedName>
</protein>
<sequence length="412" mass="45576">MANGPVVTAPNAPEQLASLLQDINGHSAAFRNGDANSRLKLVAAAQSLLQAMETPQETILRYVWAQPATFAAIETCIDLNIFALISWNGRSRSVADLAKATGAEPEVLGRLLKHLGAVGVIIEIGLDEYRGTRFSSALAMPRYRDTFPCITGSTLPAILAIPTWLKENNYRSPTEGTNSPFNVGFQTNSHFFEYLQTTNPRYPNLPAQFNSLMSTYHYGRPSWTDQGFYPVQERLIRGAKTAPDGVFLVDVGGNKGHDLERFHAQYSNAPGRLILQDQPAVLADLPSSHNDKPFEPMAHDFFTPQPVRGARAYFLHSVLHDWNDPLCVMILRNLAASMTRGYSRLLIYENVIPDTGAHWQATSLDIVMMADVAAKERTERQLVELARLAGLRVLKIWTVPSCVDGLIECELA</sequence>
<evidence type="ECO:0000313" key="6">
    <source>
        <dbReference type="EMBL" id="PLB40403.1"/>
    </source>
</evidence>
<dbReference type="EMBL" id="KZ559124">
    <property type="protein sequence ID" value="PLB40403.1"/>
    <property type="molecule type" value="Genomic_DNA"/>
</dbReference>
<dbReference type="PIRSF" id="PIRSF005739">
    <property type="entry name" value="O-mtase"/>
    <property type="match status" value="1"/>
</dbReference>
<dbReference type="SUPFAM" id="SSF46785">
    <property type="entry name" value="Winged helix' DNA-binding domain"/>
    <property type="match status" value="1"/>
</dbReference>
<feature type="active site" description="Proton acceptor" evidence="4">
    <location>
        <position position="320"/>
    </location>
</feature>
<evidence type="ECO:0000256" key="1">
    <source>
        <dbReference type="ARBA" id="ARBA00022603"/>
    </source>
</evidence>
<reference evidence="6 7" key="1">
    <citation type="submission" date="2017-12" db="EMBL/GenBank/DDBJ databases">
        <authorList>
            <consortium name="DOE Joint Genome Institute"/>
            <person name="Haridas S."/>
            <person name="Kjaerbolling I."/>
            <person name="Vesth T.C."/>
            <person name="Frisvad J.C."/>
            <person name="Nybo J.L."/>
            <person name="Theobald S."/>
            <person name="Kuo A."/>
            <person name="Bowyer P."/>
            <person name="Matsuda Y."/>
            <person name="Mondo S."/>
            <person name="Lyhne E.K."/>
            <person name="Kogle M.E."/>
            <person name="Clum A."/>
            <person name="Lipzen A."/>
            <person name="Salamov A."/>
            <person name="Ngan C.Y."/>
            <person name="Daum C."/>
            <person name="Chiniquy J."/>
            <person name="Barry K."/>
            <person name="LaButti K."/>
            <person name="Simmons B.A."/>
            <person name="Magnuson J.K."/>
            <person name="Mortensen U.H."/>
            <person name="Larsen T.O."/>
            <person name="Grigoriev I.V."/>
            <person name="Baker S.E."/>
            <person name="Andersen M.R."/>
            <person name="Nordberg H.P."/>
            <person name="Cantor M.N."/>
            <person name="Hua S.X."/>
        </authorList>
    </citation>
    <scope>NUCLEOTIDE SEQUENCE [LARGE SCALE GENOMIC DNA]</scope>
    <source>
        <strain evidence="6 7">CBS 102.13</strain>
    </source>
</reference>
<gene>
    <name evidence="6" type="ORF">BDW47DRAFT_134792</name>
</gene>
<evidence type="ECO:0000259" key="5">
    <source>
        <dbReference type="Pfam" id="PF00891"/>
    </source>
</evidence>
<dbReference type="Gene3D" id="3.40.50.150">
    <property type="entry name" value="Vaccinia Virus protein VP39"/>
    <property type="match status" value="1"/>
</dbReference>
<dbReference type="PANTHER" id="PTHR43712">
    <property type="entry name" value="PUTATIVE (AFU_ORTHOLOGUE AFUA_4G14580)-RELATED"/>
    <property type="match status" value="1"/>
</dbReference>
<dbReference type="Proteomes" id="UP000234585">
    <property type="component" value="Unassembled WGS sequence"/>
</dbReference>
<dbReference type="InterPro" id="IPR036388">
    <property type="entry name" value="WH-like_DNA-bd_sf"/>
</dbReference>